<evidence type="ECO:0000256" key="1">
    <source>
        <dbReference type="ARBA" id="ARBA00004123"/>
    </source>
</evidence>
<accession>A0A177WE28</accession>
<feature type="compositionally biased region" description="Polar residues" evidence="8">
    <location>
        <begin position="89"/>
        <end position="105"/>
    </location>
</feature>
<dbReference type="PANTHER" id="PTHR24391">
    <property type="entry name" value="HISTONE H4 TRANSCRIPTION FACTOR-RELATED"/>
    <property type="match status" value="1"/>
</dbReference>
<protein>
    <submittedName>
        <fullName evidence="10">Uncharacterized protein</fullName>
    </submittedName>
</protein>
<gene>
    <name evidence="10" type="ORF">BDEG_21961</name>
</gene>
<reference evidence="10 11" key="2">
    <citation type="submission" date="2016-05" db="EMBL/GenBank/DDBJ databases">
        <title>Lineage-specific infection strategies underlie the spectrum of fungal disease in amphibians.</title>
        <authorList>
            <person name="Cuomo C.A."/>
            <person name="Farrer R.A."/>
            <person name="James T."/>
            <person name="Longcore J."/>
            <person name="Birren B."/>
        </authorList>
    </citation>
    <scope>NUCLEOTIDE SEQUENCE [LARGE SCALE GENOMIC DNA]</scope>
    <source>
        <strain evidence="10 11">JEL423</strain>
    </source>
</reference>
<comment type="subcellular location">
    <subcellularLocation>
        <location evidence="1">Nucleus</location>
    </subcellularLocation>
</comment>
<evidence type="ECO:0000256" key="6">
    <source>
        <dbReference type="ARBA" id="ARBA00023125"/>
    </source>
</evidence>
<evidence type="ECO:0000256" key="7">
    <source>
        <dbReference type="ARBA" id="ARBA00023242"/>
    </source>
</evidence>
<keyword evidence="2" id="KW-0479">Metal-binding</keyword>
<feature type="chain" id="PRO_5008077484" evidence="9">
    <location>
        <begin position="19"/>
        <end position="182"/>
    </location>
</feature>
<evidence type="ECO:0000256" key="9">
    <source>
        <dbReference type="SAM" id="SignalP"/>
    </source>
</evidence>
<feature type="compositionally biased region" description="Basic and acidic residues" evidence="8">
    <location>
        <begin position="126"/>
        <end position="137"/>
    </location>
</feature>
<feature type="compositionally biased region" description="Acidic residues" evidence="8">
    <location>
        <begin position="139"/>
        <end position="166"/>
    </location>
</feature>
<dbReference type="GO" id="GO:0006355">
    <property type="term" value="P:regulation of DNA-templated transcription"/>
    <property type="evidence" value="ECO:0007669"/>
    <property type="project" value="UniProtKB-ARBA"/>
</dbReference>
<feature type="compositionally biased region" description="Polar residues" evidence="8">
    <location>
        <begin position="173"/>
        <end position="182"/>
    </location>
</feature>
<dbReference type="GO" id="GO:0005634">
    <property type="term" value="C:nucleus"/>
    <property type="evidence" value="ECO:0007669"/>
    <property type="project" value="UniProtKB-SubCell"/>
</dbReference>
<dbReference type="GO" id="GO:0008270">
    <property type="term" value="F:zinc ion binding"/>
    <property type="evidence" value="ECO:0007669"/>
    <property type="project" value="UniProtKB-KW"/>
</dbReference>
<name>A0A177WE28_BATDL</name>
<evidence type="ECO:0000256" key="2">
    <source>
        <dbReference type="ARBA" id="ARBA00022723"/>
    </source>
</evidence>
<proteinExistence type="predicted"/>
<dbReference type="Proteomes" id="UP000077115">
    <property type="component" value="Unassembled WGS sequence"/>
</dbReference>
<keyword evidence="7" id="KW-0539">Nucleus</keyword>
<dbReference type="GO" id="GO:0003677">
    <property type="term" value="F:DNA binding"/>
    <property type="evidence" value="ECO:0007669"/>
    <property type="project" value="UniProtKB-KW"/>
</dbReference>
<feature type="compositionally biased region" description="Low complexity" evidence="8">
    <location>
        <begin position="28"/>
        <end position="39"/>
    </location>
</feature>
<dbReference type="VEuPathDB" id="FungiDB:BDEG_21961"/>
<evidence type="ECO:0000313" key="11">
    <source>
        <dbReference type="Proteomes" id="UP000077115"/>
    </source>
</evidence>
<keyword evidence="9" id="KW-0732">Signal</keyword>
<evidence type="ECO:0000256" key="8">
    <source>
        <dbReference type="SAM" id="MobiDB-lite"/>
    </source>
</evidence>
<keyword evidence="6" id="KW-0238">DNA-binding</keyword>
<reference evidence="10 11" key="1">
    <citation type="submission" date="2006-10" db="EMBL/GenBank/DDBJ databases">
        <title>The Genome Sequence of Batrachochytrium dendrobatidis JEL423.</title>
        <authorList>
            <consortium name="The Broad Institute Genome Sequencing Platform"/>
            <person name="Birren B."/>
            <person name="Lander E."/>
            <person name="Galagan J."/>
            <person name="Cuomo C."/>
            <person name="Devon K."/>
            <person name="Jaffe D."/>
            <person name="Butler J."/>
            <person name="Alvarez P."/>
            <person name="Gnerre S."/>
            <person name="Grabherr M."/>
            <person name="Kleber M."/>
            <person name="Mauceli E."/>
            <person name="Brockman W."/>
            <person name="Young S."/>
            <person name="LaButti K."/>
            <person name="Sykes S."/>
            <person name="DeCaprio D."/>
            <person name="Crawford M."/>
            <person name="Koehrsen M."/>
            <person name="Engels R."/>
            <person name="Montgomery P."/>
            <person name="Pearson M."/>
            <person name="Howarth C."/>
            <person name="Larson L."/>
            <person name="White J."/>
            <person name="O'Leary S."/>
            <person name="Kodira C."/>
            <person name="Zeng Q."/>
            <person name="Yandava C."/>
            <person name="Alvarado L."/>
            <person name="Longcore J."/>
            <person name="James T."/>
        </authorList>
    </citation>
    <scope>NUCLEOTIDE SEQUENCE [LARGE SCALE GENOMIC DNA]</scope>
    <source>
        <strain evidence="10 11">JEL423</strain>
    </source>
</reference>
<dbReference type="InterPro" id="IPR051574">
    <property type="entry name" value="ZnF_E-box_Homeobox"/>
</dbReference>
<evidence type="ECO:0000256" key="4">
    <source>
        <dbReference type="ARBA" id="ARBA00022771"/>
    </source>
</evidence>
<dbReference type="AlphaFoldDB" id="A0A177WE28"/>
<keyword evidence="4" id="KW-0863">Zinc-finger</keyword>
<dbReference type="PANTHER" id="PTHR24391:SF18">
    <property type="entry name" value="EG:115C2.6 PROTEIN"/>
    <property type="match status" value="1"/>
</dbReference>
<feature type="region of interest" description="Disordered" evidence="8">
    <location>
        <begin position="24"/>
        <end position="182"/>
    </location>
</feature>
<dbReference type="EMBL" id="DS022301">
    <property type="protein sequence ID" value="OAJ37992.1"/>
    <property type="molecule type" value="Genomic_DNA"/>
</dbReference>
<sequence length="182" mass="19950">MKFIDILFVLSAAATANAILVSDNGNDSVQASSTSSQLSGPTNEPEPGTSGQGQQYLHRTGPSAPKRSRKRPTNQPGPSAPKRSRKQSMDQPGPSTSNQDQQQPVSEEGMSEPSHSPEAEEPLEEDSIKQKAKKFIEEYGFEYEEPDSDSEESSSDSEEPDSDSEEVELKFTLTFTNQFDFE</sequence>
<organism evidence="10 11">
    <name type="scientific">Batrachochytrium dendrobatidis (strain JEL423)</name>
    <dbReference type="NCBI Taxonomy" id="403673"/>
    <lineage>
        <taxon>Eukaryota</taxon>
        <taxon>Fungi</taxon>
        <taxon>Fungi incertae sedis</taxon>
        <taxon>Chytridiomycota</taxon>
        <taxon>Chytridiomycota incertae sedis</taxon>
        <taxon>Chytridiomycetes</taxon>
        <taxon>Rhizophydiales</taxon>
        <taxon>Rhizophydiales incertae sedis</taxon>
        <taxon>Batrachochytrium</taxon>
    </lineage>
</organism>
<feature type="signal peptide" evidence="9">
    <location>
        <begin position="1"/>
        <end position="18"/>
    </location>
</feature>
<evidence type="ECO:0000313" key="10">
    <source>
        <dbReference type="EMBL" id="OAJ37992.1"/>
    </source>
</evidence>
<evidence type="ECO:0000256" key="5">
    <source>
        <dbReference type="ARBA" id="ARBA00022833"/>
    </source>
</evidence>
<evidence type="ECO:0000256" key="3">
    <source>
        <dbReference type="ARBA" id="ARBA00022737"/>
    </source>
</evidence>
<keyword evidence="3" id="KW-0677">Repeat</keyword>
<keyword evidence="5" id="KW-0862">Zinc</keyword>